<evidence type="ECO:0000313" key="1">
    <source>
        <dbReference type="EMBL" id="CAK9877591.1"/>
    </source>
</evidence>
<accession>A0ABP1BNJ8</accession>
<keyword evidence="2" id="KW-1185">Reference proteome</keyword>
<gene>
    <name evidence="1" type="ORF">CSSPJE1EN2_LOCUS19416</name>
</gene>
<reference evidence="1" key="1">
    <citation type="submission" date="2024-03" db="EMBL/GenBank/DDBJ databases">
        <authorList>
            <consortium name="ELIXIR-Norway"/>
            <consortium name="Elixir Norway"/>
        </authorList>
    </citation>
    <scope>NUCLEOTIDE SEQUENCE</scope>
</reference>
<organism evidence="1 2">
    <name type="scientific">Sphagnum jensenii</name>
    <dbReference type="NCBI Taxonomy" id="128206"/>
    <lineage>
        <taxon>Eukaryota</taxon>
        <taxon>Viridiplantae</taxon>
        <taxon>Streptophyta</taxon>
        <taxon>Embryophyta</taxon>
        <taxon>Bryophyta</taxon>
        <taxon>Sphagnophytina</taxon>
        <taxon>Sphagnopsida</taxon>
        <taxon>Sphagnales</taxon>
        <taxon>Sphagnaceae</taxon>
        <taxon>Sphagnum</taxon>
    </lineage>
</organism>
<sequence>MFPGDFVSTMWFSTCCVHPARIGSRGRTRRQNEWDPCTRRVAILVSRDGSAHRKPHFHPHKQLIALATFGTKNCGCKKRLGVSMQRLGLLMGVLFCSRIHAPKRSGGKKSPSLVGMSRIYEITEELA</sequence>
<dbReference type="Proteomes" id="UP001497522">
    <property type="component" value="Chromosome 6"/>
</dbReference>
<evidence type="ECO:0000313" key="2">
    <source>
        <dbReference type="Proteomes" id="UP001497522"/>
    </source>
</evidence>
<proteinExistence type="predicted"/>
<protein>
    <submittedName>
        <fullName evidence="1">Uncharacterized protein</fullName>
    </submittedName>
</protein>
<name>A0ABP1BNJ8_9BRYO</name>
<dbReference type="EMBL" id="OZ023707">
    <property type="protein sequence ID" value="CAK9877591.1"/>
    <property type="molecule type" value="Genomic_DNA"/>
</dbReference>